<feature type="active site" description="Nucleophile" evidence="11">
    <location>
        <position position="182"/>
    </location>
</feature>
<dbReference type="CDD" id="cd04738">
    <property type="entry name" value="DHOD_2_like"/>
    <property type="match status" value="1"/>
</dbReference>
<feature type="binding site" evidence="11">
    <location>
        <begin position="69"/>
        <end position="73"/>
    </location>
    <ligand>
        <name>FMN</name>
        <dbReference type="ChEBI" id="CHEBI:58210"/>
    </ligand>
</feature>
<comment type="cofactor">
    <cofactor evidence="11">
        <name>FMN</name>
        <dbReference type="ChEBI" id="CHEBI:58210"/>
    </cofactor>
    <text evidence="11">Binds 1 FMN per subunit.</text>
</comment>
<dbReference type="InterPro" id="IPR005720">
    <property type="entry name" value="Dihydroorotate_DH_cat"/>
</dbReference>
<dbReference type="GO" id="GO:0005737">
    <property type="term" value="C:cytoplasm"/>
    <property type="evidence" value="ECO:0007669"/>
    <property type="project" value="InterPro"/>
</dbReference>
<dbReference type="GO" id="GO:0006207">
    <property type="term" value="P:'de novo' pyrimidine nucleobase biosynthetic process"/>
    <property type="evidence" value="ECO:0007669"/>
    <property type="project" value="UniProtKB-UniRule"/>
</dbReference>
<dbReference type="EMBL" id="MVDD01000004">
    <property type="protein sequence ID" value="PKQ63793.1"/>
    <property type="molecule type" value="Genomic_DNA"/>
</dbReference>
<evidence type="ECO:0000256" key="11">
    <source>
        <dbReference type="HAMAP-Rule" id="MF_00225"/>
    </source>
</evidence>
<dbReference type="NCBIfam" id="TIGR01036">
    <property type="entry name" value="pyrD_sub2"/>
    <property type="match status" value="1"/>
</dbReference>
<name>A0A2N3I0N8_9BACT</name>
<dbReference type="GO" id="GO:0106430">
    <property type="term" value="F:dihydroorotate dehydrogenase (quinone) activity"/>
    <property type="evidence" value="ECO:0007669"/>
    <property type="project" value="UniProtKB-EC"/>
</dbReference>
<keyword evidence="11" id="KW-1003">Cell membrane</keyword>
<feature type="binding site" evidence="11">
    <location>
        <position position="184"/>
    </location>
    <ligand>
        <name>substrate</name>
    </ligand>
</feature>
<evidence type="ECO:0000256" key="8">
    <source>
        <dbReference type="ARBA" id="ARBA00023002"/>
    </source>
</evidence>
<comment type="subcellular location">
    <subcellularLocation>
        <location evidence="11">Cell membrane</location>
        <topology evidence="11">Peripheral membrane protein</topology>
    </subcellularLocation>
    <subcellularLocation>
        <location evidence="2">Membrane</location>
    </subcellularLocation>
</comment>
<feature type="binding site" evidence="11">
    <location>
        <position position="179"/>
    </location>
    <ligand>
        <name>substrate</name>
    </ligand>
</feature>
<dbReference type="InterPro" id="IPR001295">
    <property type="entry name" value="Dihydroorotate_DH_CS"/>
</dbReference>
<dbReference type="EC" id="1.3.5.2" evidence="11"/>
<feature type="binding site" evidence="11">
    <location>
        <position position="303"/>
    </location>
    <ligand>
        <name>FMN</name>
        <dbReference type="ChEBI" id="CHEBI:58210"/>
    </ligand>
</feature>
<sequence length="347" mass="38638">MSLYRLFIRPLLIQFDPETIHRFTFTCFKFFQKFKIIRSLVSAQFKVKDSSLERELFGLKFPNPVGLAAGLDKNAEAFDFLGSMGFGFIEIGTLTPKGQAGNPKPRLFRFVNDKALVNRMGFNNEGVEDAVNRLRKKRTKIIIGGNIGKNKNTPNEEATSDYLTCFDALFPYVDYFVVNVSSPNTPNLRELQGKEPLKKLLNEIMELNRSKEKTKPVLLKIAPDVNNSQLDDIIEIVQETKIDGIVATNTTISREGLSDPESIIKHVGAGGLSGQPLREKSTQVIRYIHEKSEGRIPIIGVGGILTKEDALEKLAAGASLVQIYTGFIYEGPALVKSINKELVRKGS</sequence>
<keyword evidence="7 11" id="KW-0665">Pyrimidine biosynthesis</keyword>
<feature type="binding site" evidence="11">
    <location>
        <position position="73"/>
    </location>
    <ligand>
        <name>substrate</name>
    </ligand>
</feature>
<dbReference type="UniPathway" id="UPA00070">
    <property type="reaction ID" value="UER00946"/>
</dbReference>
<dbReference type="RefSeq" id="WP_101260735.1">
    <property type="nucleotide sequence ID" value="NZ_MVDD01000004.1"/>
</dbReference>
<feature type="binding site" evidence="11">
    <location>
        <position position="146"/>
    </location>
    <ligand>
        <name>FMN</name>
        <dbReference type="ChEBI" id="CHEBI:58210"/>
    </ligand>
</feature>
<dbReference type="PIRSF" id="PIRSF000164">
    <property type="entry name" value="DHO_oxidase"/>
    <property type="match status" value="1"/>
</dbReference>
<dbReference type="AlphaFoldDB" id="A0A2N3I0N8"/>
<comment type="caution">
    <text evidence="13">The sequence shown here is derived from an EMBL/GenBank/DDBJ whole genome shotgun (WGS) entry which is preliminary data.</text>
</comment>
<evidence type="ECO:0000256" key="6">
    <source>
        <dbReference type="ARBA" id="ARBA00022643"/>
    </source>
</evidence>
<evidence type="ECO:0000256" key="9">
    <source>
        <dbReference type="ARBA" id="ARBA00023136"/>
    </source>
</evidence>
<dbReference type="PANTHER" id="PTHR48109:SF4">
    <property type="entry name" value="DIHYDROOROTATE DEHYDROGENASE (QUINONE), MITOCHONDRIAL"/>
    <property type="match status" value="1"/>
</dbReference>
<dbReference type="Proteomes" id="UP000233535">
    <property type="component" value="Unassembled WGS sequence"/>
</dbReference>
<keyword evidence="6 11" id="KW-0288">FMN</keyword>
<dbReference type="NCBIfam" id="NF003645">
    <property type="entry name" value="PRK05286.1-2"/>
    <property type="match status" value="1"/>
</dbReference>
<comment type="similarity">
    <text evidence="4 11">Belongs to the dihydroorotate dehydrogenase family. Type 2 subfamily.</text>
</comment>
<evidence type="ECO:0000313" key="13">
    <source>
        <dbReference type="EMBL" id="PKQ63793.1"/>
    </source>
</evidence>
<feature type="binding site" evidence="11">
    <location>
        <position position="220"/>
    </location>
    <ligand>
        <name>FMN</name>
        <dbReference type="ChEBI" id="CHEBI:58210"/>
    </ligand>
</feature>
<dbReference type="InterPro" id="IPR013785">
    <property type="entry name" value="Aldolase_TIM"/>
</dbReference>
<comment type="pathway">
    <text evidence="3 11">Pyrimidine metabolism; UMP biosynthesis via de novo pathway; orotate from (S)-dihydroorotate (quinone route): step 1/1.</text>
</comment>
<evidence type="ECO:0000256" key="1">
    <source>
        <dbReference type="ARBA" id="ARBA00003125"/>
    </source>
</evidence>
<feature type="binding site" evidence="11">
    <location>
        <begin position="249"/>
        <end position="250"/>
    </location>
    <ligand>
        <name>substrate</name>
    </ligand>
</feature>
<dbReference type="PROSITE" id="PS00911">
    <property type="entry name" value="DHODEHASE_1"/>
    <property type="match status" value="1"/>
</dbReference>
<organism evidence="13 14">
    <name type="scientific">Labilibaculum filiforme</name>
    <dbReference type="NCBI Taxonomy" id="1940526"/>
    <lineage>
        <taxon>Bacteria</taxon>
        <taxon>Pseudomonadati</taxon>
        <taxon>Bacteroidota</taxon>
        <taxon>Bacteroidia</taxon>
        <taxon>Marinilabiliales</taxon>
        <taxon>Marinifilaceae</taxon>
        <taxon>Labilibaculum</taxon>
    </lineage>
</organism>
<dbReference type="NCBIfam" id="NF003652">
    <property type="entry name" value="PRK05286.2-5"/>
    <property type="match status" value="1"/>
</dbReference>
<dbReference type="GO" id="GO:0044205">
    <property type="term" value="P:'de novo' UMP biosynthetic process"/>
    <property type="evidence" value="ECO:0007669"/>
    <property type="project" value="UniProtKB-UniRule"/>
</dbReference>
<evidence type="ECO:0000259" key="12">
    <source>
        <dbReference type="Pfam" id="PF01180"/>
    </source>
</evidence>
<dbReference type="HAMAP" id="MF_00225">
    <property type="entry name" value="DHO_dh_type2"/>
    <property type="match status" value="1"/>
</dbReference>
<reference evidence="13 14" key="1">
    <citation type="journal article" date="2017" name="Front. Microbiol.">
        <title>Labilibaculum manganireducens gen. nov., sp. nov. and Labilibaculum filiforme sp. nov., Novel Bacteroidetes Isolated from Subsurface Sediments of the Baltic Sea.</title>
        <authorList>
            <person name="Vandieken V."/>
            <person name="Marshall I.P."/>
            <person name="Niemann H."/>
            <person name="Engelen B."/>
            <person name="Cypionka H."/>
        </authorList>
    </citation>
    <scope>NUCLEOTIDE SEQUENCE [LARGE SCALE GENOMIC DNA]</scope>
    <source>
        <strain evidence="13 14">59.16B</strain>
    </source>
</reference>
<dbReference type="InterPro" id="IPR005719">
    <property type="entry name" value="Dihydroorotate_DH_2"/>
</dbReference>
<feature type="binding site" evidence="11">
    <location>
        <position position="93"/>
    </location>
    <ligand>
        <name>FMN</name>
        <dbReference type="ChEBI" id="CHEBI:58210"/>
    </ligand>
</feature>
<comment type="function">
    <text evidence="1 11">Catalyzes the conversion of dihydroorotate to orotate with quinone as electron acceptor.</text>
</comment>
<dbReference type="SUPFAM" id="SSF51395">
    <property type="entry name" value="FMN-linked oxidoreductases"/>
    <property type="match status" value="1"/>
</dbReference>
<feature type="binding site" evidence="11">
    <location>
        <position position="248"/>
    </location>
    <ligand>
        <name>FMN</name>
        <dbReference type="ChEBI" id="CHEBI:58210"/>
    </ligand>
</feature>
<evidence type="ECO:0000256" key="10">
    <source>
        <dbReference type="ARBA" id="ARBA00048639"/>
    </source>
</evidence>
<dbReference type="OrthoDB" id="9802377at2"/>
<keyword evidence="14" id="KW-1185">Reference proteome</keyword>
<evidence type="ECO:0000256" key="7">
    <source>
        <dbReference type="ARBA" id="ARBA00022975"/>
    </source>
</evidence>
<evidence type="ECO:0000256" key="3">
    <source>
        <dbReference type="ARBA" id="ARBA00005161"/>
    </source>
</evidence>
<protein>
    <recommendedName>
        <fullName evidence="11">Dihydroorotate dehydrogenase (quinone)</fullName>
        <ecNumber evidence="11">1.3.5.2</ecNumber>
    </recommendedName>
    <alternativeName>
        <fullName evidence="11">DHOdehase</fullName>
        <shortName evidence="11">DHOD</shortName>
        <shortName evidence="11">DHODase</shortName>
    </alternativeName>
    <alternativeName>
        <fullName evidence="11">Dihydroorotate oxidase</fullName>
    </alternativeName>
</protein>
<accession>A0A2N3I0N8</accession>
<evidence type="ECO:0000313" key="14">
    <source>
        <dbReference type="Proteomes" id="UP000233535"/>
    </source>
</evidence>
<dbReference type="PANTHER" id="PTHR48109">
    <property type="entry name" value="DIHYDROOROTATE DEHYDROGENASE (QUINONE), MITOCHONDRIAL-RELATED"/>
    <property type="match status" value="1"/>
</dbReference>
<feature type="domain" description="Dihydroorotate dehydrogenase catalytic" evidence="12">
    <location>
        <begin position="52"/>
        <end position="343"/>
    </location>
</feature>
<comment type="catalytic activity">
    <reaction evidence="10 11">
        <text>(S)-dihydroorotate + a quinone = orotate + a quinol</text>
        <dbReference type="Rhea" id="RHEA:30187"/>
        <dbReference type="ChEBI" id="CHEBI:24646"/>
        <dbReference type="ChEBI" id="CHEBI:30839"/>
        <dbReference type="ChEBI" id="CHEBI:30864"/>
        <dbReference type="ChEBI" id="CHEBI:132124"/>
        <dbReference type="EC" id="1.3.5.2"/>
    </reaction>
</comment>
<feature type="binding site" evidence="11">
    <location>
        <begin position="118"/>
        <end position="122"/>
    </location>
    <ligand>
        <name>substrate</name>
    </ligand>
</feature>
<gene>
    <name evidence="11" type="primary">pyrD</name>
    <name evidence="13" type="ORF">BZG02_07130</name>
</gene>
<keyword evidence="8 11" id="KW-0560">Oxidoreductase</keyword>
<feature type="binding site" evidence="11">
    <location>
        <position position="274"/>
    </location>
    <ligand>
        <name>FMN</name>
        <dbReference type="ChEBI" id="CHEBI:58210"/>
    </ligand>
</feature>
<evidence type="ECO:0000256" key="4">
    <source>
        <dbReference type="ARBA" id="ARBA00005359"/>
    </source>
</evidence>
<dbReference type="PROSITE" id="PS00912">
    <property type="entry name" value="DHODEHASE_2"/>
    <property type="match status" value="1"/>
</dbReference>
<keyword evidence="5 11" id="KW-0285">Flavoprotein</keyword>
<dbReference type="InterPro" id="IPR012135">
    <property type="entry name" value="Dihydroorotate_DH_1_2"/>
</dbReference>
<dbReference type="InterPro" id="IPR050074">
    <property type="entry name" value="DHO_dehydrogenase"/>
</dbReference>
<comment type="subunit">
    <text evidence="11">Monomer.</text>
</comment>
<dbReference type="GO" id="GO:0005886">
    <property type="term" value="C:plasma membrane"/>
    <property type="evidence" value="ECO:0007669"/>
    <property type="project" value="UniProtKB-SubCell"/>
</dbReference>
<feature type="binding site" evidence="11">
    <location>
        <position position="179"/>
    </location>
    <ligand>
        <name>FMN</name>
        <dbReference type="ChEBI" id="CHEBI:58210"/>
    </ligand>
</feature>
<proteinExistence type="inferred from homology"/>
<dbReference type="Gene3D" id="3.20.20.70">
    <property type="entry name" value="Aldolase class I"/>
    <property type="match status" value="1"/>
</dbReference>
<evidence type="ECO:0000256" key="5">
    <source>
        <dbReference type="ARBA" id="ARBA00022630"/>
    </source>
</evidence>
<keyword evidence="9 11" id="KW-0472">Membrane</keyword>
<feature type="binding site" evidence="11">
    <location>
        <begin position="324"/>
        <end position="325"/>
    </location>
    <ligand>
        <name>FMN</name>
        <dbReference type="ChEBI" id="CHEBI:58210"/>
    </ligand>
</feature>
<evidence type="ECO:0000256" key="2">
    <source>
        <dbReference type="ARBA" id="ARBA00004370"/>
    </source>
</evidence>
<dbReference type="Pfam" id="PF01180">
    <property type="entry name" value="DHO_dh"/>
    <property type="match status" value="1"/>
</dbReference>